<evidence type="ECO:0000313" key="5">
    <source>
        <dbReference type="Proteomes" id="UP001244341"/>
    </source>
</evidence>
<dbReference type="InterPro" id="IPR018791">
    <property type="entry name" value="UV_resistance/autophagy_Atg14"/>
</dbReference>
<organism evidence="4 5">
    <name type="scientific">Tetradesmus obliquus</name>
    <name type="common">Green alga</name>
    <name type="synonym">Acutodesmus obliquus</name>
    <dbReference type="NCBI Taxonomy" id="3088"/>
    <lineage>
        <taxon>Eukaryota</taxon>
        <taxon>Viridiplantae</taxon>
        <taxon>Chlorophyta</taxon>
        <taxon>core chlorophytes</taxon>
        <taxon>Chlorophyceae</taxon>
        <taxon>CS clade</taxon>
        <taxon>Sphaeropleales</taxon>
        <taxon>Scenedesmaceae</taxon>
        <taxon>Tetradesmus</taxon>
    </lineage>
</organism>
<feature type="region of interest" description="Disordered" evidence="3">
    <location>
        <begin position="298"/>
        <end position="329"/>
    </location>
</feature>
<evidence type="ECO:0000256" key="1">
    <source>
        <dbReference type="ARBA" id="ARBA00023054"/>
    </source>
</evidence>
<feature type="compositionally biased region" description="Gly residues" evidence="3">
    <location>
        <begin position="301"/>
        <end position="319"/>
    </location>
</feature>
<reference evidence="4 5" key="1">
    <citation type="submission" date="2023-05" db="EMBL/GenBank/DDBJ databases">
        <title>A 100% complete, gapless, phased diploid assembly of the Scenedesmus obliquus UTEX 3031 genome.</title>
        <authorList>
            <person name="Biondi T.C."/>
            <person name="Hanschen E.R."/>
            <person name="Kwon T."/>
            <person name="Eng W."/>
            <person name="Kruse C.P.S."/>
            <person name="Koehler S.I."/>
            <person name="Kunde Y."/>
            <person name="Gleasner C.D."/>
            <person name="You Mak K.T."/>
            <person name="Polle J."/>
            <person name="Hovde B.T."/>
            <person name="Starkenburg S.R."/>
        </authorList>
    </citation>
    <scope>NUCLEOTIDE SEQUENCE [LARGE SCALE GENOMIC DNA]</scope>
    <source>
        <strain evidence="4 5">DOE0152z</strain>
    </source>
</reference>
<name>A0ABY8TGS5_TETOB</name>
<keyword evidence="5" id="KW-1185">Reference proteome</keyword>
<dbReference type="Proteomes" id="UP001244341">
    <property type="component" value="Chromosome 1b"/>
</dbReference>
<protein>
    <recommendedName>
        <fullName evidence="6">B box-type domain-containing protein</fullName>
    </recommendedName>
</protein>
<dbReference type="Pfam" id="PF10186">
    <property type="entry name" value="ATG14"/>
    <property type="match status" value="1"/>
</dbReference>
<accession>A0ABY8TGS5</accession>
<evidence type="ECO:0000256" key="2">
    <source>
        <dbReference type="SAM" id="Coils"/>
    </source>
</evidence>
<evidence type="ECO:0000256" key="3">
    <source>
        <dbReference type="SAM" id="MobiDB-lite"/>
    </source>
</evidence>
<dbReference type="PANTHER" id="PTHR15157">
    <property type="entry name" value="UV RADIATION RESISTANCE-ASSOCIATED GENE PROTEIN"/>
    <property type="match status" value="1"/>
</dbReference>
<proteinExistence type="predicted"/>
<dbReference type="PANTHER" id="PTHR15157:SF5">
    <property type="entry name" value="UV RADIATION RESISTANCE-ASSOCIATED GENE PROTEIN"/>
    <property type="match status" value="1"/>
</dbReference>
<feature type="coiled-coil region" evidence="2">
    <location>
        <begin position="36"/>
        <end position="101"/>
    </location>
</feature>
<dbReference type="EMBL" id="CP126208">
    <property type="protein sequence ID" value="WIA08200.1"/>
    <property type="molecule type" value="Genomic_DNA"/>
</dbReference>
<evidence type="ECO:0000313" key="4">
    <source>
        <dbReference type="EMBL" id="WIA08200.1"/>
    </source>
</evidence>
<evidence type="ECO:0008006" key="6">
    <source>
        <dbReference type="Google" id="ProtNLM"/>
    </source>
</evidence>
<sequence>MSRASCPVCRATNRCAFLCPNCINKVFARDEGQTPIDQLRKQRNELLDSLETQLSQREVSQRQQIRRWQQLQELRGARAKAQRAKDALAKAQQQLSQLAAANSSRRHTLEHLTQQTAAARAEVLGNTLPTVLRYQSLTLSHVKAMLAREQRSRLRELTEIFPLRINALRDCGGPIQITVCNIRLPEGGSTPAGGWPEPQATSAALGYLLLFVDQVALIMGGPMLHESAHQASTSSIWQPSSFWNRQPASPAAMLPLNVMTAGAGAGSGTGQAAYNSTTSRYLSTANFCVTSLSSAGPSGQLQGGPGAAAGAAGSGGRGWPGFDEDEEDEEDEGWGVVQAPFLPPPPSQPDAVEHWARAMFDQRGGAAAGQTQPYYAAAGGGAAAAAAASRGLAAVALGSSPGSSAGGMMSMERIRSMFGRGE</sequence>
<gene>
    <name evidence="4" type="ORF">OEZ85_007650</name>
</gene>
<keyword evidence="1 2" id="KW-0175">Coiled coil</keyword>